<evidence type="ECO:0000313" key="3">
    <source>
        <dbReference type="Proteomes" id="UP000012137"/>
    </source>
</evidence>
<evidence type="ECO:0000256" key="1">
    <source>
        <dbReference type="SAM" id="Phobius"/>
    </source>
</evidence>
<sequence length="68" mass="7754">MIVLPMLGVSCGSVGILFLINTILNYRKEIREIISIQKEIVSGNFLMEIPEKKGIPKYLKFVLVLEFL</sequence>
<keyword evidence="1" id="KW-1133">Transmembrane helix</keyword>
<proteinExistence type="predicted"/>
<keyword evidence="1" id="KW-0812">Transmembrane</keyword>
<keyword evidence="1" id="KW-0472">Membrane</keyword>
<name>M6KHW7_LEPIR</name>
<evidence type="ECO:0000313" key="2">
    <source>
        <dbReference type="EMBL" id="EMN31333.1"/>
    </source>
</evidence>
<reference evidence="2 3" key="1">
    <citation type="submission" date="2013-01" db="EMBL/GenBank/DDBJ databases">
        <authorList>
            <person name="Harkins D.M."/>
            <person name="Durkin A.S."/>
            <person name="Brinkac L.M."/>
            <person name="Haft D.H."/>
            <person name="Selengut J.D."/>
            <person name="Sanka R."/>
            <person name="DePew J."/>
            <person name="Purushe J."/>
            <person name="Peacock S.J."/>
            <person name="Thaipadungpanit J."/>
            <person name="Wuthiekanun V.W."/>
            <person name="Day N.P."/>
            <person name="Vinetz J.M."/>
            <person name="Sutton G.G."/>
            <person name="Nierman W.C."/>
            <person name="Fouts D.E."/>
        </authorList>
    </citation>
    <scope>NUCLEOTIDE SEQUENCE [LARGE SCALE GENOMIC DNA]</scope>
    <source>
        <strain evidence="2 3">L0374</strain>
    </source>
</reference>
<protein>
    <submittedName>
        <fullName evidence="2">Uncharacterized protein</fullName>
    </submittedName>
</protein>
<dbReference type="AlphaFoldDB" id="M6KHW7"/>
<dbReference type="EMBL" id="AHMZ02000063">
    <property type="protein sequence ID" value="EMN31333.1"/>
    <property type="molecule type" value="Genomic_DNA"/>
</dbReference>
<organism evidence="2 3">
    <name type="scientific">Leptospira interrogans serovar Pyrogenes str. L0374</name>
    <dbReference type="NCBI Taxonomy" id="1049928"/>
    <lineage>
        <taxon>Bacteria</taxon>
        <taxon>Pseudomonadati</taxon>
        <taxon>Spirochaetota</taxon>
        <taxon>Spirochaetia</taxon>
        <taxon>Leptospirales</taxon>
        <taxon>Leptospiraceae</taxon>
        <taxon>Leptospira</taxon>
    </lineage>
</organism>
<dbReference type="Proteomes" id="UP000012137">
    <property type="component" value="Unassembled WGS sequence"/>
</dbReference>
<accession>M6KHW7</accession>
<comment type="caution">
    <text evidence="2">The sequence shown here is derived from an EMBL/GenBank/DDBJ whole genome shotgun (WGS) entry which is preliminary data.</text>
</comment>
<feature type="transmembrane region" description="Helical" evidence="1">
    <location>
        <begin position="6"/>
        <end position="24"/>
    </location>
</feature>
<gene>
    <name evidence="2" type="ORF">LEP1GSC083_3902</name>
</gene>